<dbReference type="RefSeq" id="WP_145932634.1">
    <property type="nucleotide sequence ID" value="NZ_BNAV01000013.1"/>
</dbReference>
<dbReference type="AlphaFoldDB" id="A0A8H9J0E9"/>
<proteinExistence type="inferred from homology"/>
<dbReference type="InterPro" id="IPR036291">
    <property type="entry name" value="NAD(P)-bd_dom_sf"/>
</dbReference>
<dbReference type="PIRSF" id="PIRSF000126">
    <property type="entry name" value="11-beta-HSD1"/>
    <property type="match status" value="1"/>
</dbReference>
<evidence type="ECO:0000256" key="2">
    <source>
        <dbReference type="ARBA" id="ARBA00023002"/>
    </source>
</evidence>
<dbReference type="OrthoDB" id="9797538at2"/>
<dbReference type="Proteomes" id="UP000658656">
    <property type="component" value="Unassembled WGS sequence"/>
</dbReference>
<dbReference type="InterPro" id="IPR002347">
    <property type="entry name" value="SDR_fam"/>
</dbReference>
<comment type="similarity">
    <text evidence="1">Belongs to the short-chain dehydrogenases/reductases (SDR) family.</text>
</comment>
<dbReference type="SUPFAM" id="SSF51735">
    <property type="entry name" value="NAD(P)-binding Rossmann-fold domains"/>
    <property type="match status" value="1"/>
</dbReference>
<dbReference type="GO" id="GO:0016020">
    <property type="term" value="C:membrane"/>
    <property type="evidence" value="ECO:0007669"/>
    <property type="project" value="TreeGrafter"/>
</dbReference>
<reference evidence="3" key="2">
    <citation type="submission" date="2020-09" db="EMBL/GenBank/DDBJ databases">
        <authorList>
            <person name="Sun Q."/>
            <person name="Zhou Y."/>
        </authorList>
    </citation>
    <scope>NUCLEOTIDE SEQUENCE</scope>
    <source>
        <strain evidence="3">CGMCC 4.7679</strain>
    </source>
</reference>
<accession>A0A8H9J0E9</accession>
<comment type="caution">
    <text evidence="3">The sequence shown here is derived from an EMBL/GenBank/DDBJ whole genome shotgun (WGS) entry which is preliminary data.</text>
</comment>
<evidence type="ECO:0000313" key="4">
    <source>
        <dbReference type="Proteomes" id="UP000658656"/>
    </source>
</evidence>
<dbReference type="EMBL" id="BNAV01000013">
    <property type="protein sequence ID" value="GHF79179.1"/>
    <property type="molecule type" value="Genomic_DNA"/>
</dbReference>
<dbReference type="Pfam" id="PF00106">
    <property type="entry name" value="adh_short"/>
    <property type="match status" value="1"/>
</dbReference>
<keyword evidence="2" id="KW-0560">Oxidoreductase</keyword>
<gene>
    <name evidence="3" type="ORF">GCM10017566_61680</name>
</gene>
<evidence type="ECO:0000256" key="1">
    <source>
        <dbReference type="ARBA" id="ARBA00006484"/>
    </source>
</evidence>
<dbReference type="CDD" id="cd05233">
    <property type="entry name" value="SDR_c"/>
    <property type="match status" value="1"/>
</dbReference>
<reference evidence="3" key="1">
    <citation type="journal article" date="2014" name="Int. J. Syst. Evol. Microbiol.">
        <title>Complete genome sequence of Corynebacterium casei LMG S-19264T (=DSM 44701T), isolated from a smear-ripened cheese.</title>
        <authorList>
            <consortium name="US DOE Joint Genome Institute (JGI-PGF)"/>
            <person name="Walter F."/>
            <person name="Albersmeier A."/>
            <person name="Kalinowski J."/>
            <person name="Ruckert C."/>
        </authorList>
    </citation>
    <scope>NUCLEOTIDE SEQUENCE</scope>
    <source>
        <strain evidence="3">CGMCC 4.7679</strain>
    </source>
</reference>
<protein>
    <submittedName>
        <fullName evidence="3">Oxidoreductase</fullName>
    </submittedName>
</protein>
<organism evidence="3 4">
    <name type="scientific">Amycolatopsis bartoniae</name>
    <dbReference type="NCBI Taxonomy" id="941986"/>
    <lineage>
        <taxon>Bacteria</taxon>
        <taxon>Bacillati</taxon>
        <taxon>Actinomycetota</taxon>
        <taxon>Actinomycetes</taxon>
        <taxon>Pseudonocardiales</taxon>
        <taxon>Pseudonocardiaceae</taxon>
        <taxon>Amycolatopsis</taxon>
    </lineage>
</organism>
<dbReference type="GO" id="GO:0016491">
    <property type="term" value="F:oxidoreductase activity"/>
    <property type="evidence" value="ECO:0007669"/>
    <property type="project" value="UniProtKB-KW"/>
</dbReference>
<evidence type="ECO:0000313" key="3">
    <source>
        <dbReference type="EMBL" id="GHF79179.1"/>
    </source>
</evidence>
<dbReference type="PANTHER" id="PTHR44196:SF2">
    <property type="entry name" value="SHORT-CHAIN DEHYDROGENASE-RELATED"/>
    <property type="match status" value="1"/>
</dbReference>
<dbReference type="Gene3D" id="3.40.50.720">
    <property type="entry name" value="NAD(P)-binding Rossmann-like Domain"/>
    <property type="match status" value="1"/>
</dbReference>
<dbReference type="PANTHER" id="PTHR44196">
    <property type="entry name" value="DEHYDROGENASE/REDUCTASE SDR FAMILY MEMBER 7B"/>
    <property type="match status" value="1"/>
</dbReference>
<keyword evidence="4" id="KW-1185">Reference proteome</keyword>
<dbReference type="PRINTS" id="PR00081">
    <property type="entry name" value="GDHRDH"/>
</dbReference>
<name>A0A8H9J0E9_9PSEU</name>
<sequence>MTDTTSKPLAVVTGASTGIGRELAKQFAQHGYDLLIAAENPELDEAREEIARLGARVEAVRVDLAEPEGVEELVRHLGGKPVAALALNAGVGVGGSFTDGGDLADQLRVVDLNVRSTVHLAKRVIPGMAASGGGRVLFTSSIAASMPGPYQSVYHASKAFVGSFAQALREELKDSGVTVTALMPGPTDTEFFTRAGMEDTKIGSGPKDDAAEVAKAGFEALMAGKDHVITGARNKVQANVAQHSPDTLNTKLAAKMSEPGGAK</sequence>